<dbReference type="PANTHER" id="PTHR37680">
    <property type="entry name" value="C130050O18RIK PROTEIN"/>
    <property type="match status" value="1"/>
</dbReference>
<evidence type="ECO:0000313" key="2">
    <source>
        <dbReference type="EMBL" id="CAJ0921140.1"/>
    </source>
</evidence>
<feature type="transmembrane region" description="Helical" evidence="1">
    <location>
        <begin position="589"/>
        <end position="609"/>
    </location>
</feature>
<evidence type="ECO:0008006" key="4">
    <source>
        <dbReference type="Google" id="ProtNLM"/>
    </source>
</evidence>
<proteinExistence type="predicted"/>
<feature type="transmembrane region" description="Helical" evidence="1">
    <location>
        <begin position="636"/>
        <end position="656"/>
    </location>
</feature>
<keyword evidence="1" id="KW-1133">Transmembrane helix</keyword>
<dbReference type="EMBL" id="CAUEEQ010001891">
    <property type="protein sequence ID" value="CAJ0921140.1"/>
    <property type="molecule type" value="Genomic_DNA"/>
</dbReference>
<keyword evidence="1" id="KW-0812">Transmembrane</keyword>
<protein>
    <recommendedName>
        <fullName evidence="4">G-protein coupled receptors family 1 profile domain-containing protein</fullName>
    </recommendedName>
</protein>
<keyword evidence="1" id="KW-0472">Membrane</keyword>
<organism evidence="2 3">
    <name type="scientific">Ranitomeya imitator</name>
    <name type="common">mimic poison frog</name>
    <dbReference type="NCBI Taxonomy" id="111125"/>
    <lineage>
        <taxon>Eukaryota</taxon>
        <taxon>Metazoa</taxon>
        <taxon>Chordata</taxon>
        <taxon>Craniata</taxon>
        <taxon>Vertebrata</taxon>
        <taxon>Euteleostomi</taxon>
        <taxon>Amphibia</taxon>
        <taxon>Batrachia</taxon>
        <taxon>Anura</taxon>
        <taxon>Neobatrachia</taxon>
        <taxon>Hyloidea</taxon>
        <taxon>Dendrobatidae</taxon>
        <taxon>Dendrobatinae</taxon>
        <taxon>Ranitomeya</taxon>
    </lineage>
</organism>
<dbReference type="SUPFAM" id="SSF81321">
    <property type="entry name" value="Family A G protein-coupled receptor-like"/>
    <property type="match status" value="1"/>
</dbReference>
<feature type="transmembrane region" description="Helical" evidence="1">
    <location>
        <begin position="668"/>
        <end position="690"/>
    </location>
</feature>
<keyword evidence="3" id="KW-1185">Reference proteome</keyword>
<accession>A0ABN9KTP9</accession>
<dbReference type="PANTHER" id="PTHR37680:SF1">
    <property type="entry name" value="C130050O18RIK PROTEIN"/>
    <property type="match status" value="1"/>
</dbReference>
<evidence type="ECO:0000313" key="3">
    <source>
        <dbReference type="Proteomes" id="UP001176940"/>
    </source>
</evidence>
<reference evidence="2" key="1">
    <citation type="submission" date="2023-07" db="EMBL/GenBank/DDBJ databases">
        <authorList>
            <person name="Stuckert A."/>
        </authorList>
    </citation>
    <scope>NUCLEOTIDE SEQUENCE</scope>
</reference>
<comment type="caution">
    <text evidence="2">The sequence shown here is derived from an EMBL/GenBank/DDBJ whole genome shotgun (WGS) entry which is preliminary data.</text>
</comment>
<dbReference type="Gene3D" id="1.20.1070.10">
    <property type="entry name" value="Rhodopsin 7-helix transmembrane proteins"/>
    <property type="match status" value="1"/>
</dbReference>
<evidence type="ECO:0000256" key="1">
    <source>
        <dbReference type="SAM" id="Phobius"/>
    </source>
</evidence>
<feature type="transmembrane region" description="Helical" evidence="1">
    <location>
        <begin position="514"/>
        <end position="533"/>
    </location>
</feature>
<feature type="transmembrane region" description="Helical" evidence="1">
    <location>
        <begin position="710"/>
        <end position="733"/>
    </location>
</feature>
<gene>
    <name evidence="2" type="ORF">RIMI_LOCUS1450106</name>
</gene>
<sequence length="762" mass="86816">MPSSVLTCSCDPPHSFNCSDTVMLLSASCPIALPVPPQLSASCPIALPVPPQLSASCPIALLVPSQLSASCPIALPVPPRLSCLPPVLSPYRYRLSCPPPVLLPYWYRLSCLPPVLSPYRYRLSCPPPVLSYYQYRLSCPPPVLSPYRYRLSCPPPVLSPYRYRLSCPPPVLSPYRYRLSCPPPVLSPYRYSLSCLPPVLSPYRYRLSCLPPVIKPYRYCLSCPPPVLSPYRYHLRRYQNSSCPPPVLSPYRYRLSCPPPVLSPYRYRLSCPPPVLSPYRYRLSCLPPVLLPYRYRLSCPTPVISPYRYRLSCLPPVIKPYRYCLSCPPPVLSPYRYHLRRYQNSSGTTRNEQSSSRASNLPPIIGIKIPESSARGRSHRVGKTWLALSKNSSKFQSRNDTEPHKYRFYSVSQAQTPSLALNVMNSDQSGYIVTKVKVKLENHESSKHDWSFLPQSNSGGPSHRPRRYNYFSECHLKGHAQLPWYVSPAWVTGWLFCVAILIRNKVKHQALDNLDLHLLALVVTDITIVFYSFTSKTRPDYLEISNLSCGVLSCFFNASYFFSQYLLILMFLVFLILDDPTTSQSRLRYVFLTLTLSIITSVVNVSLLGTYDNLQNITYCQLDPLNARPEYDFTKFIAGFGVPSLVLLIFGILIIIRGREVEMSEKLRAHVVVFCHIPIMFICRLFYNIMLIRRTGLKIHGFYMSPREELVLNIAELAVFSGSCIRLIFTLVLHKPCRDGLKKLVQFLINKCRRKESSNSVI</sequence>
<name>A0ABN9KTP9_9NEOB</name>
<feature type="transmembrane region" description="Helical" evidence="1">
    <location>
        <begin position="558"/>
        <end position="577"/>
    </location>
</feature>
<feature type="transmembrane region" description="Helical" evidence="1">
    <location>
        <begin position="482"/>
        <end position="502"/>
    </location>
</feature>
<dbReference type="Proteomes" id="UP001176940">
    <property type="component" value="Unassembled WGS sequence"/>
</dbReference>